<comment type="caution">
    <text evidence="1">The sequence shown here is derived from an EMBL/GenBank/DDBJ whole genome shotgun (WGS) entry which is preliminary data.</text>
</comment>
<gene>
    <name evidence="1" type="ORF">V6N12_012794</name>
</gene>
<reference evidence="1 2" key="1">
    <citation type="journal article" date="2024" name="G3 (Bethesda)">
        <title>Genome assembly of Hibiscus sabdariffa L. provides insights into metabolisms of medicinal natural products.</title>
        <authorList>
            <person name="Kim T."/>
        </authorList>
    </citation>
    <scope>NUCLEOTIDE SEQUENCE [LARGE SCALE GENOMIC DNA]</scope>
    <source>
        <strain evidence="1">TK-2024</strain>
        <tissue evidence="1">Old leaves</tissue>
    </source>
</reference>
<dbReference type="Proteomes" id="UP001472677">
    <property type="component" value="Unassembled WGS sequence"/>
</dbReference>
<evidence type="ECO:0000313" key="2">
    <source>
        <dbReference type="Proteomes" id="UP001472677"/>
    </source>
</evidence>
<proteinExistence type="predicted"/>
<protein>
    <submittedName>
        <fullName evidence="1">Uncharacterized protein</fullName>
    </submittedName>
</protein>
<sequence>MKDWIKLCRSVEVDCNSVGFVMHCFDNCRDKMTKGMPRRRQRVLPGRVSWRVLDIFYLGGKSPASAGNPAIGRKICTILLKSAMEGNLLPRSVGGKSPAWAGKSAALTESLLPAVSAESPALAGSECYQPGTASVQFPIWF</sequence>
<name>A0ABR2EFF7_9ROSI</name>
<keyword evidence="2" id="KW-1185">Reference proteome</keyword>
<organism evidence="1 2">
    <name type="scientific">Hibiscus sabdariffa</name>
    <name type="common">roselle</name>
    <dbReference type="NCBI Taxonomy" id="183260"/>
    <lineage>
        <taxon>Eukaryota</taxon>
        <taxon>Viridiplantae</taxon>
        <taxon>Streptophyta</taxon>
        <taxon>Embryophyta</taxon>
        <taxon>Tracheophyta</taxon>
        <taxon>Spermatophyta</taxon>
        <taxon>Magnoliopsida</taxon>
        <taxon>eudicotyledons</taxon>
        <taxon>Gunneridae</taxon>
        <taxon>Pentapetalae</taxon>
        <taxon>rosids</taxon>
        <taxon>malvids</taxon>
        <taxon>Malvales</taxon>
        <taxon>Malvaceae</taxon>
        <taxon>Malvoideae</taxon>
        <taxon>Hibiscus</taxon>
    </lineage>
</organism>
<dbReference type="EMBL" id="JBBPBM010000014">
    <property type="protein sequence ID" value="KAK8559985.1"/>
    <property type="molecule type" value="Genomic_DNA"/>
</dbReference>
<evidence type="ECO:0000313" key="1">
    <source>
        <dbReference type="EMBL" id="KAK8559985.1"/>
    </source>
</evidence>
<accession>A0ABR2EFF7</accession>